<reference evidence="2" key="1">
    <citation type="submission" date="2022-11" db="UniProtKB">
        <authorList>
            <consortium name="WormBaseParasite"/>
        </authorList>
    </citation>
    <scope>IDENTIFICATION</scope>
</reference>
<dbReference type="WBParaSite" id="nRc.2.0.1.t42317-RA">
    <property type="protein sequence ID" value="nRc.2.0.1.t42317-RA"/>
    <property type="gene ID" value="nRc.2.0.1.g42317"/>
</dbReference>
<dbReference type="AlphaFoldDB" id="A0A915KV15"/>
<accession>A0A915KV15</accession>
<evidence type="ECO:0000313" key="1">
    <source>
        <dbReference type="Proteomes" id="UP000887565"/>
    </source>
</evidence>
<dbReference type="Proteomes" id="UP000887565">
    <property type="component" value="Unplaced"/>
</dbReference>
<proteinExistence type="predicted"/>
<name>A0A915KV15_ROMCU</name>
<evidence type="ECO:0000313" key="2">
    <source>
        <dbReference type="WBParaSite" id="nRc.2.0.1.t42317-RA"/>
    </source>
</evidence>
<protein>
    <submittedName>
        <fullName evidence="2">Uncharacterized protein</fullName>
    </submittedName>
</protein>
<sequence length="89" mass="10325">MRQEMYARMAAQLDTSFGGHLEYCFPHYKANPNRGRDVSIPKGIHPDYIIKEKGKNVDGYNTLSEDEEFEQALSEKQIRAWTTKKVVDM</sequence>
<keyword evidence="1" id="KW-1185">Reference proteome</keyword>
<organism evidence="1 2">
    <name type="scientific">Romanomermis culicivorax</name>
    <name type="common">Nematode worm</name>
    <dbReference type="NCBI Taxonomy" id="13658"/>
    <lineage>
        <taxon>Eukaryota</taxon>
        <taxon>Metazoa</taxon>
        <taxon>Ecdysozoa</taxon>
        <taxon>Nematoda</taxon>
        <taxon>Enoplea</taxon>
        <taxon>Dorylaimia</taxon>
        <taxon>Mermithida</taxon>
        <taxon>Mermithoidea</taxon>
        <taxon>Mermithidae</taxon>
        <taxon>Romanomermis</taxon>
    </lineage>
</organism>